<evidence type="ECO:0000259" key="4">
    <source>
        <dbReference type="PROSITE" id="PS51192"/>
    </source>
</evidence>
<dbReference type="GO" id="GO:0016787">
    <property type="term" value="F:hydrolase activity"/>
    <property type="evidence" value="ECO:0007669"/>
    <property type="project" value="UniProtKB-KW"/>
</dbReference>
<dbReference type="PROSITE" id="PS50966">
    <property type="entry name" value="ZF_SWIM"/>
    <property type="match status" value="1"/>
</dbReference>
<accession>A0A108CGJ7</accession>
<dbReference type="GO" id="GO:0005524">
    <property type="term" value="F:ATP binding"/>
    <property type="evidence" value="ECO:0007669"/>
    <property type="project" value="InterPro"/>
</dbReference>
<protein>
    <submittedName>
        <fullName evidence="6">Helicase</fullName>
    </submittedName>
</protein>
<comment type="caution">
    <text evidence="6">The sequence shown here is derived from an EMBL/GenBank/DDBJ whole genome shotgun (WGS) entry which is preliminary data.</text>
</comment>
<feature type="domain" description="SWIM-type" evidence="3">
    <location>
        <begin position="52"/>
        <end position="90"/>
    </location>
</feature>
<dbReference type="InterPro" id="IPR038718">
    <property type="entry name" value="SNF2-like_sf"/>
</dbReference>
<dbReference type="EMBL" id="LPLU01000089">
    <property type="protein sequence ID" value="KWK74241.1"/>
    <property type="molecule type" value="Genomic_DNA"/>
</dbReference>
<keyword evidence="6" id="KW-0347">Helicase</keyword>
<dbReference type="SMART" id="SM00487">
    <property type="entry name" value="DEXDc"/>
    <property type="match status" value="1"/>
</dbReference>
<organism evidence="6 7">
    <name type="scientific">Burkholderia ubonensis</name>
    <dbReference type="NCBI Taxonomy" id="101571"/>
    <lineage>
        <taxon>Bacteria</taxon>
        <taxon>Pseudomonadati</taxon>
        <taxon>Pseudomonadota</taxon>
        <taxon>Betaproteobacteria</taxon>
        <taxon>Burkholderiales</taxon>
        <taxon>Burkholderiaceae</taxon>
        <taxon>Burkholderia</taxon>
        <taxon>Burkholderia cepacia complex</taxon>
    </lineage>
</organism>
<keyword evidence="1" id="KW-0378">Hydrolase</keyword>
<reference evidence="6 7" key="1">
    <citation type="submission" date="2015-11" db="EMBL/GenBank/DDBJ databases">
        <title>Expanding the genomic diversity of Burkholderia species for the development of highly accurate diagnostics.</title>
        <authorList>
            <person name="Sahl J."/>
            <person name="Keim P."/>
            <person name="Wagner D."/>
        </authorList>
    </citation>
    <scope>NUCLEOTIDE SEQUENCE [LARGE SCALE GENOMIC DNA]</scope>
    <source>
        <strain evidence="6 7">MSMB782WGS</strain>
    </source>
</reference>
<dbReference type="InterPro" id="IPR027417">
    <property type="entry name" value="P-loop_NTPase"/>
</dbReference>
<keyword evidence="2" id="KW-0862">Zinc</keyword>
<keyword evidence="6" id="KW-0067">ATP-binding</keyword>
<dbReference type="Pfam" id="PF00176">
    <property type="entry name" value="SNF2-rel_dom"/>
    <property type="match status" value="1"/>
</dbReference>
<dbReference type="RefSeq" id="WP_060235130.1">
    <property type="nucleotide sequence ID" value="NZ_LPLU01000089.1"/>
</dbReference>
<dbReference type="Gene3D" id="3.40.50.300">
    <property type="entry name" value="P-loop containing nucleotide triphosphate hydrolases"/>
    <property type="match status" value="1"/>
</dbReference>
<dbReference type="Pfam" id="PF04434">
    <property type="entry name" value="SWIM"/>
    <property type="match status" value="1"/>
</dbReference>
<dbReference type="GO" id="GO:0008270">
    <property type="term" value="F:zinc ion binding"/>
    <property type="evidence" value="ECO:0007669"/>
    <property type="project" value="UniProtKB-KW"/>
</dbReference>
<dbReference type="InterPro" id="IPR014001">
    <property type="entry name" value="Helicase_ATP-bd"/>
</dbReference>
<dbReference type="SMART" id="SM00490">
    <property type="entry name" value="HELICc"/>
    <property type="match status" value="1"/>
</dbReference>
<dbReference type="PANTHER" id="PTHR10799">
    <property type="entry name" value="SNF2/RAD54 HELICASE FAMILY"/>
    <property type="match status" value="1"/>
</dbReference>
<dbReference type="Pfam" id="PF00271">
    <property type="entry name" value="Helicase_C"/>
    <property type="match status" value="1"/>
</dbReference>
<evidence type="ECO:0000256" key="1">
    <source>
        <dbReference type="ARBA" id="ARBA00022801"/>
    </source>
</evidence>
<dbReference type="PROSITE" id="PS51194">
    <property type="entry name" value="HELICASE_CTER"/>
    <property type="match status" value="1"/>
</dbReference>
<dbReference type="Gene3D" id="3.40.50.10810">
    <property type="entry name" value="Tandem AAA-ATPase domain"/>
    <property type="match status" value="1"/>
</dbReference>
<dbReference type="AlphaFoldDB" id="A0A108CGJ7"/>
<dbReference type="SUPFAM" id="SSF52540">
    <property type="entry name" value="P-loop containing nucleoside triphosphate hydrolases"/>
    <property type="match status" value="2"/>
</dbReference>
<dbReference type="InterPro" id="IPR001650">
    <property type="entry name" value="Helicase_C-like"/>
</dbReference>
<evidence type="ECO:0000259" key="5">
    <source>
        <dbReference type="PROSITE" id="PS51194"/>
    </source>
</evidence>
<dbReference type="InterPro" id="IPR049730">
    <property type="entry name" value="SNF2/RAD54-like_C"/>
</dbReference>
<gene>
    <name evidence="6" type="ORF">WM16_16315</name>
</gene>
<feature type="domain" description="Helicase ATP-binding" evidence="4">
    <location>
        <begin position="645"/>
        <end position="805"/>
    </location>
</feature>
<dbReference type="CDD" id="cd18793">
    <property type="entry name" value="SF2_C_SNF"/>
    <property type="match status" value="1"/>
</dbReference>
<dbReference type="GO" id="GO:0004386">
    <property type="term" value="F:helicase activity"/>
    <property type="evidence" value="ECO:0007669"/>
    <property type="project" value="UniProtKB-KW"/>
</dbReference>
<keyword evidence="6" id="KW-0547">Nucleotide-binding</keyword>
<keyword evidence="2" id="KW-0863">Zinc-finger</keyword>
<dbReference type="InterPro" id="IPR000330">
    <property type="entry name" value="SNF2_N"/>
</dbReference>
<evidence type="ECO:0000313" key="7">
    <source>
        <dbReference type="Proteomes" id="UP000065504"/>
    </source>
</evidence>
<proteinExistence type="predicted"/>
<keyword evidence="2" id="KW-0479">Metal-binding</keyword>
<name>A0A108CGJ7_9BURK</name>
<evidence type="ECO:0000313" key="6">
    <source>
        <dbReference type="EMBL" id="KWK74241.1"/>
    </source>
</evidence>
<dbReference type="InterPro" id="IPR007527">
    <property type="entry name" value="Znf_SWIM"/>
</dbReference>
<evidence type="ECO:0000256" key="2">
    <source>
        <dbReference type="PROSITE-ProRule" id="PRU00325"/>
    </source>
</evidence>
<dbReference type="Proteomes" id="UP000065504">
    <property type="component" value="Unassembled WGS sequence"/>
</dbReference>
<evidence type="ECO:0000259" key="3">
    <source>
        <dbReference type="PROSITE" id="PS50966"/>
    </source>
</evidence>
<feature type="domain" description="Helicase C-terminal" evidence="5">
    <location>
        <begin position="934"/>
        <end position="1090"/>
    </location>
</feature>
<dbReference type="PROSITE" id="PS51192">
    <property type="entry name" value="HELICASE_ATP_BIND_1"/>
    <property type="match status" value="1"/>
</dbReference>
<sequence>MTIQYNRKHITEWLDARTVAKARDYSDAVSNLQWQDGDTLVGKVQGTRSRPYDVWVWFNDVDEDLWVESECSCPVGGHCKHVAALLIAGMAHLPKQTVTGVRPELVGWLEGFRARHLGAPAGGKKASARPSHALAYVITGAYQGYPQIVLYKSRVAADGTIRSLDDAWHNIENALVKPPKFVSEDDLPILRGLLLGRSRGSYAGQPGLQGTTGAALLEKIIATGRAFASPAASTMHPGQPCPLQGGSARPGRFTWQTLPDTRVCPSLQTEPAATVLITATQPCWYLDAQTGEAGPVELAWPASHIADVLSMPPITLDEAPLVGNILRDVTPGLPMPPAYDPSSVRVIGSAPVPVLVLDTLPTWNTNWSSTNAQNALDFATVSFDYDGERIPAQGDTALIRLGTRGELMQIQRDAVGEKRRLTELQRAGLRVIASNRAHGPRSFPPGMLEPSQEIAWSGFMKYVLPALREKGWLVEMTTEFRHNVIEIDEIEGSLRQADEGWFDVEMGITVNGDKVRLEPLLAELFARDARWLSGQLDTIADDEAIELKSPRNERLRLPAARLKPVVRVLVDLLEHVGGGMQISEWDAARLAALDDTGRWQFHGNASVRQLAQRLMAGPGVTDVAVPRGLQAELRGYQHQGLAWMQFLREHSLSGVLADDMGLGKTVQTLAHILAEKEAGRLKQPALIVVPTTLVHNWCDEAQRFAPALRVLNLHGAQRRARFDEIAEHDLVLTTYALAWRDEDILAQHEYHLLILDEAQYVKNAATKAASTIRALRAKHRLCLTGTPLENHLGELWAQFDFLLPGFLGSRDDFARRWRTPIEKGGDAVRRELLARRIRPFMLRRRKDEVATELPPKTTIVRTVELEGAQRDLYETVRAAMQQKVRDAIAVNGMARSHLIVLDALLKLRQVCCDPRLLKTTQAARVKESAKLALLLEMLFELIDEGRRILLFSQFTSMLELIGSALDKARIPYVVLTGETVDRATPIRRFQQGEVPLFLISLKAGGVGLNLTAADTVIHYDPWWNPAVENQATDRAHRLGQNKPVFVYKLITAGSVEEKIVALQEKKAALANAILSNDAAGTVKFSADDLEALFAPIPGVPARASAAQPRSRTRTGT</sequence>
<dbReference type="CDD" id="cd18012">
    <property type="entry name" value="DEXQc_arch_SWI2_SNF2"/>
    <property type="match status" value="1"/>
</dbReference>